<gene>
    <name evidence="3" type="ORF">SIDU_08090</name>
</gene>
<evidence type="ECO:0000313" key="4">
    <source>
        <dbReference type="Proteomes" id="UP000004550"/>
    </source>
</evidence>
<protein>
    <submittedName>
        <fullName evidence="3">Uncharacterized protein</fullName>
    </submittedName>
</protein>
<feature type="domain" description="Rcc01698-like C-terminal" evidence="2">
    <location>
        <begin position="483"/>
        <end position="577"/>
    </location>
</feature>
<dbReference type="Pfam" id="PF13550">
    <property type="entry name" value="Phage-tail_3"/>
    <property type="match status" value="1"/>
</dbReference>
<dbReference type="EMBL" id="CP013070">
    <property type="protein sequence ID" value="APL94461.1"/>
    <property type="molecule type" value="Genomic_DNA"/>
</dbReference>
<name>A0A1L5BNH9_SPHIB</name>
<dbReference type="InterPro" id="IPR056490">
    <property type="entry name" value="Rcc01698_C"/>
</dbReference>
<organism evidence="3 4">
    <name type="scientific">Sphingobium indicum (strain DSM 16412 / CCM 7286 / MTCC 6364 / B90A)</name>
    <dbReference type="NCBI Taxonomy" id="861109"/>
    <lineage>
        <taxon>Bacteria</taxon>
        <taxon>Pseudomonadati</taxon>
        <taxon>Pseudomonadota</taxon>
        <taxon>Alphaproteobacteria</taxon>
        <taxon>Sphingomonadales</taxon>
        <taxon>Sphingomonadaceae</taxon>
        <taxon>Sphingobium</taxon>
    </lineage>
</organism>
<feature type="domain" description="Tip attachment protein J" evidence="1">
    <location>
        <begin position="233"/>
        <end position="390"/>
    </location>
</feature>
<dbReference type="InterPro" id="IPR032876">
    <property type="entry name" value="J_dom"/>
</dbReference>
<sequence length="732" mass="75500">MATIVLTALGTAIGGPLGGAIGGLIGNAFDHAVLFRPKGVEGRRLNEVQVQTSTYGSQLPRLFGTLRVAGTVIWATDLKETRHRSGGGKGRPSVTSYSYSASFAVALSARAVRSVRRIWADGNLLRGAAGDFKTEMGAFRLHSGGEDQAVDPLIAAAEGVGATPAHRGIAYAVFEDLSLADYGNRIPSLTFEVEADEGPVAIAGLAAELSGGMLTGDGLGAVAGMAAGGADVGDALAPLAEAFGLALVAEEAGLRLRAGDAEGAMVIAAGALCRSVNGRALNGCEHSGGSADSVPAALSVRYHDPERDYQAGVQRIGRPGPGRLEQGIDLPMALSGEEARSLVARKLGMAWAGRSTMTLRCGWDALRHAPGDVVAVEGVPGRWRIEEREWEAMAVRLALRRVPGAGAAIPLGASSGAMVRQADRPHGPTMLMLADLPMIREGVAAAPLIVAAASGGEGWRGAALFVIGATGEASPAGRTAGRAVMGWADNALPAGSVTMVDSIHALHVTLLSADMELAGADEAALGLGRNLCLVGQELVQFSHVAQTGEASFRLEGLRRGLFGTEWAMASHEEGEAFLLLEEDRLVELAPYGSGAEIGGGLHVSAVGVGDSAPADALLTIRGEAVVPPSPVHVTARGDGTGGWIVGWTRRGRGGWRWTSGTDVPLGEDRESYQLRVSAGSTELRRIVTDRSPWTYDAAAVAEDMGHPGELAVEIRQVGTYALGRAARIVLAG</sequence>
<evidence type="ECO:0000259" key="2">
    <source>
        <dbReference type="Pfam" id="PF23666"/>
    </source>
</evidence>
<dbReference type="Pfam" id="PF23666">
    <property type="entry name" value="Rcc01698_C"/>
    <property type="match status" value="1"/>
</dbReference>
<accession>A0A1L5BNH9</accession>
<dbReference type="AlphaFoldDB" id="A0A1L5BNH9"/>
<proteinExistence type="predicted"/>
<reference evidence="3 4" key="1">
    <citation type="journal article" date="2012" name="J. Bacteriol.">
        <title>Genome sequence of Sphingobium indicum B90A, a hexachlorocyclohexane-degrading bacterium.</title>
        <authorList>
            <person name="Anand S."/>
            <person name="Sangwan N."/>
            <person name="Lata P."/>
            <person name="Kaur J."/>
            <person name="Dua A."/>
            <person name="Singh A.K."/>
            <person name="Verma M."/>
            <person name="Kaur J."/>
            <person name="Khurana J.P."/>
            <person name="Khurana P."/>
            <person name="Mathur S."/>
            <person name="Lal R."/>
        </authorList>
    </citation>
    <scope>NUCLEOTIDE SEQUENCE [LARGE SCALE GENOMIC DNA]</scope>
    <source>
        <strain evidence="4">DSM 16412 / CCM 7286 / MTCC 6364 / B90A</strain>
    </source>
</reference>
<dbReference type="Proteomes" id="UP000004550">
    <property type="component" value="Chromosome"/>
</dbReference>
<evidence type="ECO:0000259" key="1">
    <source>
        <dbReference type="Pfam" id="PF13550"/>
    </source>
</evidence>
<dbReference type="KEGG" id="sinb:SIDU_08090"/>
<dbReference type="RefSeq" id="WP_007684078.1">
    <property type="nucleotide sequence ID" value="NZ_CP013070.1"/>
</dbReference>
<evidence type="ECO:0000313" key="3">
    <source>
        <dbReference type="EMBL" id="APL94461.1"/>
    </source>
</evidence>